<proteinExistence type="predicted"/>
<protein>
    <submittedName>
        <fullName evidence="2">Uncharacterized protein</fullName>
    </submittedName>
</protein>
<evidence type="ECO:0000313" key="2">
    <source>
        <dbReference type="EMBL" id="DAD79616.1"/>
    </source>
</evidence>
<feature type="compositionally biased region" description="Low complexity" evidence="1">
    <location>
        <begin position="7"/>
        <end position="33"/>
    </location>
</feature>
<feature type="region of interest" description="Disordered" evidence="1">
    <location>
        <begin position="1"/>
        <end position="39"/>
    </location>
</feature>
<evidence type="ECO:0000256" key="1">
    <source>
        <dbReference type="SAM" id="MobiDB-lite"/>
    </source>
</evidence>
<accession>A0A8S5MBS2</accession>
<organism evidence="2">
    <name type="scientific">Podoviridae sp. ct53O25</name>
    <dbReference type="NCBI Taxonomy" id="2826539"/>
    <lineage>
        <taxon>Viruses</taxon>
        <taxon>Duplodnaviria</taxon>
        <taxon>Heunggongvirae</taxon>
        <taxon>Uroviricota</taxon>
        <taxon>Caudoviricetes</taxon>
    </lineage>
</organism>
<dbReference type="EMBL" id="BK014869">
    <property type="protein sequence ID" value="DAD79616.1"/>
    <property type="molecule type" value="Genomic_DNA"/>
</dbReference>
<name>A0A8S5MBS2_9CAUD</name>
<reference evidence="2" key="1">
    <citation type="journal article" date="2021" name="Proc. Natl. Acad. Sci. U.S.A.">
        <title>A Catalog of Tens of Thousands of Viruses from Human Metagenomes Reveals Hidden Associations with Chronic Diseases.</title>
        <authorList>
            <person name="Tisza M.J."/>
            <person name="Buck C.B."/>
        </authorList>
    </citation>
    <scope>NUCLEOTIDE SEQUENCE</scope>
    <source>
        <strain evidence="2">Ct53O25</strain>
    </source>
</reference>
<sequence length="341" mass="38411">MGWQEVPISGSSSTSPTGTPGAAVTPPAPTSTSNIPEDKFPGALNAGWTDYYQWASKDYSAWSSAFDEAESARIEESRRWLEYYNTVYSEDMSWWKKLTMFALNGVQLWALWKQFQQQRDLADKTHDIAERVQKIAEELFAFYKETYYPHEIALSKQINGYFENPYCANYSGTGDKFDNNMKLAFRAARESVTRCTSSICAPFTDSANLSWEIEQMQARGNARNGAYRYEELRKDTKDNKWLELRMKFIQIGRNVSQDGQNGIMKAFNTFSSFGADPGAALSQMLGVLSNTVGQMISSPTAPKSDLSQLKSSNLLYQPYFGNVMQSGDVQPAKTQKITYTG</sequence>